<dbReference type="EMBL" id="JBHULZ010000008">
    <property type="protein sequence ID" value="MFD2696802.1"/>
    <property type="molecule type" value="Genomic_DNA"/>
</dbReference>
<keyword evidence="3" id="KW-1185">Reference proteome</keyword>
<keyword evidence="1" id="KW-0802">TPR repeat</keyword>
<reference evidence="3" key="1">
    <citation type="journal article" date="2019" name="Int. J. Syst. Evol. Microbiol.">
        <title>The Global Catalogue of Microorganisms (GCM) 10K type strain sequencing project: providing services to taxonomists for standard genome sequencing and annotation.</title>
        <authorList>
            <consortium name="The Broad Institute Genomics Platform"/>
            <consortium name="The Broad Institute Genome Sequencing Center for Infectious Disease"/>
            <person name="Wu L."/>
            <person name="Ma J."/>
        </authorList>
    </citation>
    <scope>NUCLEOTIDE SEQUENCE [LARGE SCALE GENOMIC DNA]</scope>
    <source>
        <strain evidence="3">KCTC 42255</strain>
    </source>
</reference>
<sequence>MKNLLSYLCFLCCFTLFGQTAFEKGKAYYKDQQWVLAKNQLMQVEPISKNYFKACEYLGDIAAHEKKWDKALHFYGLLLKEKPDNANYNYKYGGALGLKALELSKFQAAFYISDIKHYLKRAAALDQTHLGARWALLELYLKLPKILGGGTDVALGYANELKAISEIDGYLAYGHVYKEIENYKQAEKYLVKALKLGNSVTCYQKLLALYKQANFTPEKINALLQQAIRAHPKENWHAFIAKSS</sequence>
<dbReference type="InterPro" id="IPR019734">
    <property type="entry name" value="TPR_rpt"/>
</dbReference>
<dbReference type="InterPro" id="IPR011990">
    <property type="entry name" value="TPR-like_helical_dom_sf"/>
</dbReference>
<name>A0ABW5SDN5_9FLAO</name>
<feature type="repeat" description="TPR" evidence="1">
    <location>
        <begin position="167"/>
        <end position="200"/>
    </location>
</feature>
<dbReference type="RefSeq" id="WP_379043502.1">
    <property type="nucleotide sequence ID" value="NZ_JBHULZ010000008.1"/>
</dbReference>
<evidence type="ECO:0000256" key="1">
    <source>
        <dbReference type="PROSITE-ProRule" id="PRU00339"/>
    </source>
</evidence>
<evidence type="ECO:0000313" key="3">
    <source>
        <dbReference type="Proteomes" id="UP001597357"/>
    </source>
</evidence>
<dbReference type="PROSITE" id="PS50005">
    <property type="entry name" value="TPR"/>
    <property type="match status" value="1"/>
</dbReference>
<dbReference type="SMART" id="SM00028">
    <property type="entry name" value="TPR"/>
    <property type="match status" value="2"/>
</dbReference>
<proteinExistence type="predicted"/>
<dbReference type="Gene3D" id="1.25.40.10">
    <property type="entry name" value="Tetratricopeptide repeat domain"/>
    <property type="match status" value="2"/>
</dbReference>
<accession>A0ABW5SDN5</accession>
<protein>
    <submittedName>
        <fullName evidence="2">Tetratricopeptide repeat protein</fullName>
    </submittedName>
</protein>
<comment type="caution">
    <text evidence="2">The sequence shown here is derived from an EMBL/GenBank/DDBJ whole genome shotgun (WGS) entry which is preliminary data.</text>
</comment>
<gene>
    <name evidence="2" type="ORF">ACFSQ0_02255</name>
</gene>
<evidence type="ECO:0000313" key="2">
    <source>
        <dbReference type="EMBL" id="MFD2696802.1"/>
    </source>
</evidence>
<organism evidence="2 3">
    <name type="scientific">Mesonia sediminis</name>
    <dbReference type="NCBI Taxonomy" id="1703946"/>
    <lineage>
        <taxon>Bacteria</taxon>
        <taxon>Pseudomonadati</taxon>
        <taxon>Bacteroidota</taxon>
        <taxon>Flavobacteriia</taxon>
        <taxon>Flavobacteriales</taxon>
        <taxon>Flavobacteriaceae</taxon>
        <taxon>Mesonia</taxon>
    </lineage>
</organism>
<dbReference type="SUPFAM" id="SSF48452">
    <property type="entry name" value="TPR-like"/>
    <property type="match status" value="1"/>
</dbReference>
<dbReference type="Proteomes" id="UP001597357">
    <property type="component" value="Unassembled WGS sequence"/>
</dbReference>